<dbReference type="PANTHER" id="PTHR24220:SF689">
    <property type="entry name" value="LIPOPROTEIN-RELEASING SYSTEM ATP-BINDING PROTEIN LOLD"/>
    <property type="match status" value="1"/>
</dbReference>
<evidence type="ECO:0000256" key="1">
    <source>
        <dbReference type="ARBA" id="ARBA00005417"/>
    </source>
</evidence>
<dbReference type="SMART" id="SM00382">
    <property type="entry name" value="AAA"/>
    <property type="match status" value="1"/>
</dbReference>
<comment type="similarity">
    <text evidence="1">Belongs to the ABC transporter superfamily.</text>
</comment>
<dbReference type="RefSeq" id="WP_344058122.1">
    <property type="nucleotide sequence ID" value="NZ_BAAAPU010000003.1"/>
</dbReference>
<dbReference type="InterPro" id="IPR015854">
    <property type="entry name" value="ABC_transpr_LolD-like"/>
</dbReference>
<organism evidence="6 7">
    <name type="scientific">Terrabacter lapilli</name>
    <dbReference type="NCBI Taxonomy" id="436231"/>
    <lineage>
        <taxon>Bacteria</taxon>
        <taxon>Bacillati</taxon>
        <taxon>Actinomycetota</taxon>
        <taxon>Actinomycetes</taxon>
        <taxon>Micrococcales</taxon>
        <taxon>Intrasporangiaceae</taxon>
        <taxon>Terrabacter</taxon>
    </lineage>
</organism>
<evidence type="ECO:0000313" key="6">
    <source>
        <dbReference type="EMBL" id="GAA1968226.1"/>
    </source>
</evidence>
<dbReference type="InterPro" id="IPR017871">
    <property type="entry name" value="ABC_transporter-like_CS"/>
</dbReference>
<dbReference type="InterPro" id="IPR003593">
    <property type="entry name" value="AAA+_ATPase"/>
</dbReference>
<name>A0ABN2RFN9_9MICO</name>
<dbReference type="GO" id="GO:0005524">
    <property type="term" value="F:ATP binding"/>
    <property type="evidence" value="ECO:0007669"/>
    <property type="project" value="UniProtKB-KW"/>
</dbReference>
<dbReference type="SUPFAM" id="SSF52540">
    <property type="entry name" value="P-loop containing nucleoside triphosphate hydrolases"/>
    <property type="match status" value="1"/>
</dbReference>
<dbReference type="InterPro" id="IPR003439">
    <property type="entry name" value="ABC_transporter-like_ATP-bd"/>
</dbReference>
<comment type="caution">
    <text evidence="6">The sequence shown here is derived from an EMBL/GenBank/DDBJ whole genome shotgun (WGS) entry which is preliminary data.</text>
</comment>
<keyword evidence="2" id="KW-0547">Nucleotide-binding</keyword>
<keyword evidence="3 6" id="KW-0067">ATP-binding</keyword>
<dbReference type="PANTHER" id="PTHR24220">
    <property type="entry name" value="IMPORT ATP-BINDING PROTEIN"/>
    <property type="match status" value="1"/>
</dbReference>
<evidence type="ECO:0000256" key="3">
    <source>
        <dbReference type="ARBA" id="ARBA00022840"/>
    </source>
</evidence>
<evidence type="ECO:0000259" key="5">
    <source>
        <dbReference type="PROSITE" id="PS50893"/>
    </source>
</evidence>
<dbReference type="Proteomes" id="UP001500013">
    <property type="component" value="Unassembled WGS sequence"/>
</dbReference>
<dbReference type="PROSITE" id="PS50893">
    <property type="entry name" value="ABC_TRANSPORTER_2"/>
    <property type="match status" value="1"/>
</dbReference>
<evidence type="ECO:0000256" key="2">
    <source>
        <dbReference type="ARBA" id="ARBA00022741"/>
    </source>
</evidence>
<dbReference type="Gene3D" id="3.40.50.300">
    <property type="entry name" value="P-loop containing nucleotide triphosphate hydrolases"/>
    <property type="match status" value="1"/>
</dbReference>
<protein>
    <submittedName>
        <fullName evidence="6">ABC transporter ATP-binding protein</fullName>
    </submittedName>
</protein>
<evidence type="ECO:0000256" key="4">
    <source>
        <dbReference type="SAM" id="MobiDB-lite"/>
    </source>
</evidence>
<accession>A0ABN2RFN9</accession>
<dbReference type="PROSITE" id="PS00211">
    <property type="entry name" value="ABC_TRANSPORTER_1"/>
    <property type="match status" value="1"/>
</dbReference>
<reference evidence="6 7" key="1">
    <citation type="journal article" date="2019" name="Int. J. Syst. Evol. Microbiol.">
        <title>The Global Catalogue of Microorganisms (GCM) 10K type strain sequencing project: providing services to taxonomists for standard genome sequencing and annotation.</title>
        <authorList>
            <consortium name="The Broad Institute Genomics Platform"/>
            <consortium name="The Broad Institute Genome Sequencing Center for Infectious Disease"/>
            <person name="Wu L."/>
            <person name="Ma J."/>
        </authorList>
    </citation>
    <scope>NUCLEOTIDE SEQUENCE [LARGE SCALE GENOMIC DNA]</scope>
    <source>
        <strain evidence="6 7">JCM 15628</strain>
    </source>
</reference>
<gene>
    <name evidence="6" type="ORF">GCM10009817_05180</name>
</gene>
<feature type="region of interest" description="Disordered" evidence="4">
    <location>
        <begin position="1"/>
        <end position="26"/>
    </location>
</feature>
<sequence length="251" mass="25002">MSRRRGSGEVGSQRTGVGASDGLDRGHTSAPAGLTAYGLGVRFGEVVALDDVTLEVAPGELVAVSGPSGAGKSTLLSSLAGALDPAASVTGQVVVAGAPVRSSGAREATVRLGVAVVPQGNGLAAVLTAAENVLVPLLEAGVRASEAMARTREALEAVGLGDSGDHLVEELSGGQQQRVAVARAVAARPRILLADEPTSELDHANRELVLALLQGLAADGAAVVMATHDLEAAAGAVRRIVLDEGRVSPAP</sequence>
<evidence type="ECO:0000313" key="7">
    <source>
        <dbReference type="Proteomes" id="UP001500013"/>
    </source>
</evidence>
<dbReference type="EMBL" id="BAAAPU010000003">
    <property type="protein sequence ID" value="GAA1968226.1"/>
    <property type="molecule type" value="Genomic_DNA"/>
</dbReference>
<dbReference type="InterPro" id="IPR027417">
    <property type="entry name" value="P-loop_NTPase"/>
</dbReference>
<feature type="domain" description="ABC transporter" evidence="5">
    <location>
        <begin position="34"/>
        <end position="250"/>
    </location>
</feature>
<dbReference type="Pfam" id="PF00005">
    <property type="entry name" value="ABC_tran"/>
    <property type="match status" value="1"/>
</dbReference>
<proteinExistence type="inferred from homology"/>
<keyword evidence="7" id="KW-1185">Reference proteome</keyword>